<comment type="caution">
    <text evidence="2">The sequence shown here is derived from an EMBL/GenBank/DDBJ whole genome shotgun (WGS) entry which is preliminary data.</text>
</comment>
<sequence>MGGLRGPGLRAGQLLRGQRDAGDMVGSGHLGQIARETAPAAADV</sequence>
<protein>
    <submittedName>
        <fullName evidence="2">Uncharacterized protein</fullName>
    </submittedName>
</protein>
<reference evidence="2" key="1">
    <citation type="submission" date="2019-08" db="EMBL/GenBank/DDBJ databases">
        <authorList>
            <person name="Kucharzyk K."/>
            <person name="Murdoch R.W."/>
            <person name="Higgins S."/>
            <person name="Loffler F."/>
        </authorList>
    </citation>
    <scope>NUCLEOTIDE SEQUENCE</scope>
</reference>
<dbReference type="EMBL" id="VSSQ01021430">
    <property type="protein sequence ID" value="MPM67010.1"/>
    <property type="molecule type" value="Genomic_DNA"/>
</dbReference>
<organism evidence="2">
    <name type="scientific">bioreactor metagenome</name>
    <dbReference type="NCBI Taxonomy" id="1076179"/>
    <lineage>
        <taxon>unclassified sequences</taxon>
        <taxon>metagenomes</taxon>
        <taxon>ecological metagenomes</taxon>
    </lineage>
</organism>
<evidence type="ECO:0000256" key="1">
    <source>
        <dbReference type="SAM" id="MobiDB-lite"/>
    </source>
</evidence>
<proteinExistence type="predicted"/>
<evidence type="ECO:0000313" key="2">
    <source>
        <dbReference type="EMBL" id="MPM67010.1"/>
    </source>
</evidence>
<accession>A0A645BNF3</accession>
<name>A0A645BNF3_9ZZZZ</name>
<dbReference type="AlphaFoldDB" id="A0A645BNF3"/>
<feature type="region of interest" description="Disordered" evidence="1">
    <location>
        <begin position="1"/>
        <end position="44"/>
    </location>
</feature>
<gene>
    <name evidence="2" type="ORF">SDC9_113925</name>
</gene>